<accession>A0ACB9H149</accession>
<dbReference type="Proteomes" id="UP001055811">
    <property type="component" value="Linkage Group LG01"/>
</dbReference>
<reference evidence="1 2" key="2">
    <citation type="journal article" date="2022" name="Mol. Ecol. Resour.">
        <title>The genomes of chicory, endive, great burdock and yacon provide insights into Asteraceae paleo-polyploidization history and plant inulin production.</title>
        <authorList>
            <person name="Fan W."/>
            <person name="Wang S."/>
            <person name="Wang H."/>
            <person name="Wang A."/>
            <person name="Jiang F."/>
            <person name="Liu H."/>
            <person name="Zhao H."/>
            <person name="Xu D."/>
            <person name="Zhang Y."/>
        </authorList>
    </citation>
    <scope>NUCLEOTIDE SEQUENCE [LARGE SCALE GENOMIC DNA]</scope>
    <source>
        <strain evidence="2">cv. Punajuju</strain>
        <tissue evidence="1">Leaves</tissue>
    </source>
</reference>
<evidence type="ECO:0000313" key="2">
    <source>
        <dbReference type="Proteomes" id="UP001055811"/>
    </source>
</evidence>
<name>A0ACB9H149_CICIN</name>
<gene>
    <name evidence="1" type="ORF">L2E82_02378</name>
</gene>
<evidence type="ECO:0000313" key="1">
    <source>
        <dbReference type="EMBL" id="KAI3789578.1"/>
    </source>
</evidence>
<keyword evidence="2" id="KW-1185">Reference proteome</keyword>
<sequence>MGRWKKCWCDGIDFSNCLKWEYDGLIMILVEETFAITTAVITFAITAVPPTTATLSSPMTITTPASPITTADEVEVFCKDDSCRRNFGPLSFCLRNNGRNLDRESRFKIAIGTAKRDCLCT</sequence>
<dbReference type="EMBL" id="CM042009">
    <property type="protein sequence ID" value="KAI3789578.1"/>
    <property type="molecule type" value="Genomic_DNA"/>
</dbReference>
<proteinExistence type="predicted"/>
<reference evidence="2" key="1">
    <citation type="journal article" date="2022" name="Mol. Ecol. Resour.">
        <title>The genomes of chicory, endive, great burdock and yacon provide insights into Asteraceae palaeo-polyploidization history and plant inulin production.</title>
        <authorList>
            <person name="Fan W."/>
            <person name="Wang S."/>
            <person name="Wang H."/>
            <person name="Wang A."/>
            <person name="Jiang F."/>
            <person name="Liu H."/>
            <person name="Zhao H."/>
            <person name="Xu D."/>
            <person name="Zhang Y."/>
        </authorList>
    </citation>
    <scope>NUCLEOTIDE SEQUENCE [LARGE SCALE GENOMIC DNA]</scope>
    <source>
        <strain evidence="2">cv. Punajuju</strain>
    </source>
</reference>
<comment type="caution">
    <text evidence="1">The sequence shown here is derived from an EMBL/GenBank/DDBJ whole genome shotgun (WGS) entry which is preliminary data.</text>
</comment>
<protein>
    <submittedName>
        <fullName evidence="1">Uncharacterized protein</fullName>
    </submittedName>
</protein>
<organism evidence="1 2">
    <name type="scientific">Cichorium intybus</name>
    <name type="common">Chicory</name>
    <dbReference type="NCBI Taxonomy" id="13427"/>
    <lineage>
        <taxon>Eukaryota</taxon>
        <taxon>Viridiplantae</taxon>
        <taxon>Streptophyta</taxon>
        <taxon>Embryophyta</taxon>
        <taxon>Tracheophyta</taxon>
        <taxon>Spermatophyta</taxon>
        <taxon>Magnoliopsida</taxon>
        <taxon>eudicotyledons</taxon>
        <taxon>Gunneridae</taxon>
        <taxon>Pentapetalae</taxon>
        <taxon>asterids</taxon>
        <taxon>campanulids</taxon>
        <taxon>Asterales</taxon>
        <taxon>Asteraceae</taxon>
        <taxon>Cichorioideae</taxon>
        <taxon>Cichorieae</taxon>
        <taxon>Cichoriinae</taxon>
        <taxon>Cichorium</taxon>
    </lineage>
</organism>